<accession>A0A8J6FQ34</accession>
<dbReference type="EMBL" id="WNTK01000001">
    <property type="protein sequence ID" value="KAG9491821.1"/>
    <property type="molecule type" value="Genomic_DNA"/>
</dbReference>
<dbReference type="GO" id="GO:0031966">
    <property type="term" value="C:mitochondrial membrane"/>
    <property type="evidence" value="ECO:0007669"/>
    <property type="project" value="UniProtKB-SubCell"/>
</dbReference>
<dbReference type="EMBL" id="WNTK01000001">
    <property type="protein sequence ID" value="KAG9491820.1"/>
    <property type="molecule type" value="Genomic_DNA"/>
</dbReference>
<evidence type="ECO:0000256" key="6">
    <source>
        <dbReference type="SAM" id="Phobius"/>
    </source>
</evidence>
<organism evidence="7 8">
    <name type="scientific">Eleutherodactylus coqui</name>
    <name type="common">Puerto Rican coqui</name>
    <dbReference type="NCBI Taxonomy" id="57060"/>
    <lineage>
        <taxon>Eukaryota</taxon>
        <taxon>Metazoa</taxon>
        <taxon>Chordata</taxon>
        <taxon>Craniata</taxon>
        <taxon>Vertebrata</taxon>
        <taxon>Euteleostomi</taxon>
        <taxon>Amphibia</taxon>
        <taxon>Batrachia</taxon>
        <taxon>Anura</taxon>
        <taxon>Neobatrachia</taxon>
        <taxon>Hyloidea</taxon>
        <taxon>Eleutherodactylidae</taxon>
        <taxon>Eleutherodactylinae</taxon>
        <taxon>Eleutherodactylus</taxon>
        <taxon>Eleutherodactylus</taxon>
    </lineage>
</organism>
<feature type="transmembrane region" description="Helical" evidence="6">
    <location>
        <begin position="15"/>
        <end position="35"/>
    </location>
</feature>
<keyword evidence="2 6" id="KW-0812">Transmembrane</keyword>
<dbReference type="Proteomes" id="UP000770717">
    <property type="component" value="Unassembled WGS sequence"/>
</dbReference>
<reference evidence="7" key="1">
    <citation type="thesis" date="2020" institute="ProQuest LLC" country="789 East Eisenhower Parkway, Ann Arbor, MI, USA">
        <title>Comparative Genomics and Chromosome Evolution.</title>
        <authorList>
            <person name="Mudd A.B."/>
        </authorList>
    </citation>
    <scope>NUCLEOTIDE SEQUENCE</scope>
    <source>
        <strain evidence="7">HN-11 Male</strain>
        <tissue evidence="7">Kidney and liver</tissue>
    </source>
</reference>
<evidence type="ECO:0000256" key="2">
    <source>
        <dbReference type="ARBA" id="ARBA00022692"/>
    </source>
</evidence>
<dbReference type="PANTHER" id="PTHR36684">
    <property type="entry name" value="CYTOCHROME C OXIDASE ASSEMBLY PROTEIN COX14"/>
    <property type="match status" value="1"/>
</dbReference>
<evidence type="ECO:0000313" key="8">
    <source>
        <dbReference type="Proteomes" id="UP000770717"/>
    </source>
</evidence>
<proteinExistence type="predicted"/>
<evidence type="ECO:0000313" key="7">
    <source>
        <dbReference type="EMBL" id="KAG9491822.1"/>
    </source>
</evidence>
<name>A0A8J6FQ34_ELECQ</name>
<dbReference type="Pfam" id="PF14880">
    <property type="entry name" value="COX14"/>
    <property type="match status" value="1"/>
</dbReference>
<protein>
    <recommendedName>
        <fullName evidence="9">Cytochrome c oxidase assembly protein COX14</fullName>
    </recommendedName>
</protein>
<gene>
    <name evidence="7" type="ORF">GDO78_000365</name>
</gene>
<evidence type="ECO:0000256" key="3">
    <source>
        <dbReference type="ARBA" id="ARBA00022989"/>
    </source>
</evidence>
<evidence type="ECO:0008006" key="9">
    <source>
        <dbReference type="Google" id="ProtNLM"/>
    </source>
</evidence>
<comment type="caution">
    <text evidence="7">The sequence shown here is derived from an EMBL/GenBank/DDBJ whole genome shotgun (WGS) entry which is preliminary data.</text>
</comment>
<dbReference type="PANTHER" id="PTHR36684:SF1">
    <property type="entry name" value="CYTOCHROME C OXIDASE ASSEMBLY PROTEIN COX14"/>
    <property type="match status" value="1"/>
</dbReference>
<dbReference type="EMBL" id="WNTK01000001">
    <property type="protein sequence ID" value="KAG9491822.1"/>
    <property type="molecule type" value="Genomic_DNA"/>
</dbReference>
<keyword evidence="4" id="KW-0496">Mitochondrion</keyword>
<keyword evidence="5 6" id="KW-0472">Membrane</keyword>
<evidence type="ECO:0000256" key="4">
    <source>
        <dbReference type="ARBA" id="ARBA00023128"/>
    </source>
</evidence>
<dbReference type="AlphaFoldDB" id="A0A8J6FQ34"/>
<evidence type="ECO:0000256" key="1">
    <source>
        <dbReference type="ARBA" id="ARBA00004304"/>
    </source>
</evidence>
<keyword evidence="3 6" id="KW-1133">Transmembrane helix</keyword>
<sequence>MVSSKRLADIGYKTFSSAMILLTGYGAYLCSWRVYRFFQVKKQLQLAAENQTEAIIKD</sequence>
<keyword evidence="8" id="KW-1185">Reference proteome</keyword>
<evidence type="ECO:0000256" key="5">
    <source>
        <dbReference type="ARBA" id="ARBA00023136"/>
    </source>
</evidence>
<dbReference type="InterPro" id="IPR029208">
    <property type="entry name" value="COX14"/>
</dbReference>
<dbReference type="OrthoDB" id="9928108at2759"/>
<comment type="subcellular location">
    <subcellularLocation>
        <location evidence="1">Mitochondrion membrane</location>
        <topology evidence="1">Single-pass membrane protein</topology>
    </subcellularLocation>
</comment>